<evidence type="ECO:0000256" key="4">
    <source>
        <dbReference type="ARBA" id="ARBA00022968"/>
    </source>
</evidence>
<evidence type="ECO:0000256" key="5">
    <source>
        <dbReference type="ARBA" id="ARBA00022989"/>
    </source>
</evidence>
<dbReference type="InterPro" id="IPR026050">
    <property type="entry name" value="C1GALT1/C1GALT1_chp1"/>
</dbReference>
<evidence type="ECO:0000256" key="6">
    <source>
        <dbReference type="ARBA" id="ARBA00023136"/>
    </source>
</evidence>
<evidence type="ECO:0000256" key="7">
    <source>
        <dbReference type="SAM" id="MobiDB-lite"/>
    </source>
</evidence>
<dbReference type="Gene3D" id="3.90.550.50">
    <property type="match status" value="1"/>
</dbReference>
<comment type="similarity">
    <text evidence="2">Belongs to the glycosyltransferase 31 family. Beta3-Gal-T subfamily.</text>
</comment>
<keyword evidence="3" id="KW-0812">Transmembrane</keyword>
<dbReference type="PANTHER" id="PTHR23033">
    <property type="entry name" value="BETA1,3-GALACTOSYLTRANSFERASE"/>
    <property type="match status" value="1"/>
</dbReference>
<comment type="subcellular location">
    <subcellularLocation>
        <location evidence="1">Membrane</location>
        <topology evidence="1">Single-pass type II membrane protein</topology>
    </subcellularLocation>
</comment>
<evidence type="ECO:0000313" key="8">
    <source>
        <dbReference type="EMBL" id="CAE7212938.1"/>
    </source>
</evidence>
<dbReference type="AlphaFoldDB" id="A0A6S6WFA6"/>
<keyword evidence="5" id="KW-1133">Transmembrane helix</keyword>
<evidence type="ECO:0000256" key="3">
    <source>
        <dbReference type="ARBA" id="ARBA00022692"/>
    </source>
</evidence>
<protein>
    <submittedName>
        <fullName evidence="8">Glycosyltransferase family 31 protein</fullName>
    </submittedName>
</protein>
<dbReference type="GO" id="GO:0016020">
    <property type="term" value="C:membrane"/>
    <property type="evidence" value="ECO:0007669"/>
    <property type="project" value="UniProtKB-SubCell"/>
</dbReference>
<dbReference type="PANTHER" id="PTHR23033:SF47">
    <property type="entry name" value="APPLE DOMAIN-CONTAINING PROTEIN-RELATED"/>
    <property type="match status" value="1"/>
</dbReference>
<evidence type="ECO:0000256" key="1">
    <source>
        <dbReference type="ARBA" id="ARBA00004606"/>
    </source>
</evidence>
<gene>
    <name evidence="8" type="ORF">PTTW11_10369</name>
</gene>
<name>A0A6S6WFA6_9PLEO</name>
<accession>A0A6S6WFA6</accession>
<keyword evidence="4" id="KW-0735">Signal-anchor</keyword>
<evidence type="ECO:0000256" key="2">
    <source>
        <dbReference type="ARBA" id="ARBA00006462"/>
    </source>
</evidence>
<feature type="region of interest" description="Disordered" evidence="7">
    <location>
        <begin position="454"/>
        <end position="516"/>
    </location>
</feature>
<evidence type="ECO:0000313" key="9">
    <source>
        <dbReference type="Proteomes" id="UP000472372"/>
    </source>
</evidence>
<dbReference type="Proteomes" id="UP000472372">
    <property type="component" value="Chromosome 10"/>
</dbReference>
<dbReference type="EMBL" id="HG992986">
    <property type="protein sequence ID" value="CAE7212938.1"/>
    <property type="molecule type" value="Genomic_DNA"/>
</dbReference>
<proteinExistence type="inferred from homology"/>
<dbReference type="Gene3D" id="3.50.4.10">
    <property type="entry name" value="Hepatocyte Growth Factor"/>
    <property type="match status" value="1"/>
</dbReference>
<feature type="compositionally biased region" description="Basic and acidic residues" evidence="7">
    <location>
        <begin position="493"/>
        <end position="516"/>
    </location>
</feature>
<sequence>MPLFRHSRLAIVAGAVLLVTFFRAFVLHRQTAGSAPPVIDHYDYKNVHTEPIIPPPVIETPPSTPTTPTHAGNGQPTAYASITKAVAELGGDGGRWGDATPLKSRTMASATTVQTTLVTEATLVSNSTGAVDATLPPASDVAAEADAAPVVQKFCRDVRGAPHVMVVLKTSKAEIDKLSTHLRNLISCAPHFAIFSDHAGEFKGHKVHNALDSISREVKIKYDEFKEYQIMQADPEHKPDPKKTKNLDKWKFLPMVYKAYHLNPHIKFVVIIEADTSLSWSNLLQWINRLDYRIPYYIGAPSFISNVQLAQRGPGIMLSQGALRRFAKSYDELYTTKWENDVGQECCGDLMLAKAFVDAHVEFYGSWPLLQGERPDTLDYSPKQWCAPVISWHGINGDELVRQWGIERKWTSKHGWETPYLFRDAFHDSVQPHIEARKVHWDNLSQDAKIVAPQGRQQKLKDDAAKKAQVNAEQSAPKETEKNTGGNKPNGTKKPDGTQKPDDTKKPNDTKKFYDTKKTDDTKIDDIKKIHDTKKPDGTKKTDDTKIDHKADILQEPGTHPTTSKDTKMQKRRLEAPNWDKLPEKIADAADSADECQKACEAVADCLQWRYTDKGDGECHLGRVLRLGGPAADGKWTSGWIMDRVELATKQWECRSVEWKFYQ</sequence>
<organism evidence="8 9">
    <name type="scientific">Pyrenophora teres f. teres</name>
    <dbReference type="NCBI Taxonomy" id="97479"/>
    <lineage>
        <taxon>Eukaryota</taxon>
        <taxon>Fungi</taxon>
        <taxon>Dikarya</taxon>
        <taxon>Ascomycota</taxon>
        <taxon>Pezizomycotina</taxon>
        <taxon>Dothideomycetes</taxon>
        <taxon>Pleosporomycetidae</taxon>
        <taxon>Pleosporales</taxon>
        <taxon>Pleosporineae</taxon>
        <taxon>Pleosporaceae</taxon>
        <taxon>Pyrenophora</taxon>
    </lineage>
</organism>
<reference evidence="8" key="1">
    <citation type="submission" date="2021-02" db="EMBL/GenBank/DDBJ databases">
        <authorList>
            <person name="Syme A R."/>
            <person name="Syme A R."/>
            <person name="Moolhuijzen P."/>
        </authorList>
    </citation>
    <scope>NUCLEOTIDE SEQUENCE</scope>
    <source>
        <strain evidence="8">W1-1</strain>
    </source>
</reference>
<keyword evidence="6" id="KW-0472">Membrane</keyword>